<dbReference type="Proteomes" id="UP000198697">
    <property type="component" value="Unassembled WGS sequence"/>
</dbReference>
<dbReference type="AlphaFoldDB" id="A0A1I0FEA5"/>
<keyword evidence="1" id="KW-0732">Signal</keyword>
<keyword evidence="3" id="KW-1185">Reference proteome</keyword>
<evidence type="ECO:0000256" key="1">
    <source>
        <dbReference type="SAM" id="SignalP"/>
    </source>
</evidence>
<evidence type="ECO:0000313" key="2">
    <source>
        <dbReference type="EMBL" id="SET55528.1"/>
    </source>
</evidence>
<dbReference type="EMBL" id="FOHS01000002">
    <property type="protein sequence ID" value="SET55528.1"/>
    <property type="molecule type" value="Genomic_DNA"/>
</dbReference>
<reference evidence="3" key="1">
    <citation type="submission" date="2016-10" db="EMBL/GenBank/DDBJ databases">
        <authorList>
            <person name="Varghese N."/>
            <person name="Submissions S."/>
        </authorList>
    </citation>
    <scope>NUCLEOTIDE SEQUENCE [LARGE SCALE GENOMIC DNA]</scope>
    <source>
        <strain evidence="3">DSM 15310</strain>
    </source>
</reference>
<accession>A0A1I0FEA5</accession>
<sequence length="239" mass="25370">MKKSLFTLALVAAAFAALAQQPAAASATSATIAGTAAAPADAYTAMVTAAITELMNTADPAVLRASAAKMERAAAAKPQDWLPRYYQAYALLITVFQSPKDSDEAKDKTLDQAEAALAQARKLVGADESELLVLQAYIYQARMGVSPVLRGMKYAGMVNETVAQAMQRNPANPRAYLVQANNVYFTPAMFGGGPEVAKPLYQQAQARYAAFKPASSLAPNWGEGQVNGRLKKYETAAVK</sequence>
<name>A0A1I0FEA5_9BACT</name>
<evidence type="ECO:0000313" key="3">
    <source>
        <dbReference type="Proteomes" id="UP000198697"/>
    </source>
</evidence>
<dbReference type="STRING" id="82805.SAMN04487998_2201"/>
<proteinExistence type="predicted"/>
<feature type="chain" id="PRO_5011605943" evidence="1">
    <location>
        <begin position="20"/>
        <end position="239"/>
    </location>
</feature>
<feature type="signal peptide" evidence="1">
    <location>
        <begin position="1"/>
        <end position="19"/>
    </location>
</feature>
<dbReference type="OrthoDB" id="1150971at2"/>
<dbReference type="RefSeq" id="WP_092771296.1">
    <property type="nucleotide sequence ID" value="NZ_FOHS01000002.1"/>
</dbReference>
<organism evidence="2 3">
    <name type="scientific">Hymenobacter actinosclerus</name>
    <dbReference type="NCBI Taxonomy" id="82805"/>
    <lineage>
        <taxon>Bacteria</taxon>
        <taxon>Pseudomonadati</taxon>
        <taxon>Bacteroidota</taxon>
        <taxon>Cytophagia</taxon>
        <taxon>Cytophagales</taxon>
        <taxon>Hymenobacteraceae</taxon>
        <taxon>Hymenobacter</taxon>
    </lineage>
</organism>
<gene>
    <name evidence="2" type="ORF">SAMN04487998_2201</name>
</gene>
<protein>
    <submittedName>
        <fullName evidence="2">Uncharacterized protein</fullName>
    </submittedName>
</protein>